<sequence length="261" mass="29043">MANGSMSFNQSTVDPEDVKRHSKLAENWWDLNGPMKLLHVYNSVRVPFIRDGLVPPSTERTLTPLVNISILDVGCGGGILTEALAALGAKMTGVDASGELIEVAKEHTNNNNDIIIKPTYYHTTIELIYHQQQHSEQFRNHYDAVVASEIIEHVADKELFVESCIKALKPGGFFFITTPSKTRFTQIFSIFFAENICGLIPKGTHQYDNLMTPDQLKLLLNKNNCPVEVTSGITFNPLTSRFSLTNSTRMTFAVKAVKNAN</sequence>
<dbReference type="InterPro" id="IPR029063">
    <property type="entry name" value="SAM-dependent_MTases_sf"/>
</dbReference>
<name>A0A8J2VSK6_9NEOP</name>
<comment type="catalytic activity">
    <reaction evidence="5">
        <text>a 3,4-dihydroxy-5-(all-trans-polyprenyl)benzoate + S-adenosyl-L-methionine = a 4-hydroxy-3-methoxy-5-(all-trans-polyprenyl)benzoate + S-adenosyl-L-homocysteine + H(+)</text>
        <dbReference type="Rhea" id="RHEA:44452"/>
        <dbReference type="Rhea" id="RHEA-COMP:10930"/>
        <dbReference type="Rhea" id="RHEA-COMP:10931"/>
        <dbReference type="ChEBI" id="CHEBI:15378"/>
        <dbReference type="ChEBI" id="CHEBI:57856"/>
        <dbReference type="ChEBI" id="CHEBI:59789"/>
        <dbReference type="ChEBI" id="CHEBI:64694"/>
        <dbReference type="ChEBI" id="CHEBI:84443"/>
        <dbReference type="EC" id="2.1.1.114"/>
    </reaction>
</comment>
<dbReference type="InterPro" id="IPR010233">
    <property type="entry name" value="UbiG_MeTrfase"/>
</dbReference>
<dbReference type="AlphaFoldDB" id="A0A8J2VSK6"/>
<keyword evidence="5" id="KW-0460">Magnesium</keyword>
<organism evidence="6 7">
    <name type="scientific">Danaus chrysippus</name>
    <name type="common">African queen</name>
    <dbReference type="NCBI Taxonomy" id="151541"/>
    <lineage>
        <taxon>Eukaryota</taxon>
        <taxon>Metazoa</taxon>
        <taxon>Ecdysozoa</taxon>
        <taxon>Arthropoda</taxon>
        <taxon>Hexapoda</taxon>
        <taxon>Insecta</taxon>
        <taxon>Pterygota</taxon>
        <taxon>Neoptera</taxon>
        <taxon>Endopterygota</taxon>
        <taxon>Lepidoptera</taxon>
        <taxon>Glossata</taxon>
        <taxon>Ditrysia</taxon>
        <taxon>Papilionoidea</taxon>
        <taxon>Nymphalidae</taxon>
        <taxon>Danainae</taxon>
        <taxon>Danaini</taxon>
        <taxon>Danaina</taxon>
        <taxon>Danaus</taxon>
        <taxon>Anosia</taxon>
    </lineage>
</organism>
<comment type="similarity">
    <text evidence="5">Belongs to the class I-like SAM-binding methyltransferase superfamily. UbiG/COQ3 family.</text>
</comment>
<evidence type="ECO:0000256" key="4">
    <source>
        <dbReference type="ARBA" id="ARBA00022691"/>
    </source>
</evidence>
<evidence type="ECO:0000313" key="7">
    <source>
        <dbReference type="Proteomes" id="UP000789524"/>
    </source>
</evidence>
<feature type="binding site" evidence="5">
    <location>
        <position position="153"/>
    </location>
    <ligand>
        <name>Mg(2+)</name>
        <dbReference type="ChEBI" id="CHEBI:18420"/>
    </ligand>
</feature>
<dbReference type="PANTHER" id="PTHR43464">
    <property type="entry name" value="METHYLTRANSFERASE"/>
    <property type="match status" value="1"/>
</dbReference>
<feature type="binding site" evidence="5">
    <location>
        <position position="45"/>
    </location>
    <ligand>
        <name>S-adenosyl-L-methionine</name>
        <dbReference type="ChEBI" id="CHEBI:59789"/>
    </ligand>
</feature>
<dbReference type="HAMAP" id="MF_00472">
    <property type="entry name" value="UbiG"/>
    <property type="match status" value="1"/>
</dbReference>
<keyword evidence="4 5" id="KW-0949">S-adenosyl-L-methionine</keyword>
<dbReference type="GO" id="GO:0010420">
    <property type="term" value="F:polyprenyldihydroxybenzoate methyltransferase activity"/>
    <property type="evidence" value="ECO:0007669"/>
    <property type="project" value="UniProtKB-UniRule"/>
</dbReference>
<dbReference type="EC" id="2.1.1.64" evidence="5"/>
<dbReference type="Pfam" id="PF13489">
    <property type="entry name" value="Methyltransf_23"/>
    <property type="match status" value="1"/>
</dbReference>
<dbReference type="GO" id="GO:0032259">
    <property type="term" value="P:methylation"/>
    <property type="evidence" value="ECO:0007669"/>
    <property type="project" value="UniProtKB-KW"/>
</dbReference>
<evidence type="ECO:0000256" key="2">
    <source>
        <dbReference type="ARBA" id="ARBA00022679"/>
    </source>
</evidence>
<dbReference type="EMBL" id="CAKASE010000048">
    <property type="protein sequence ID" value="CAG9562776.1"/>
    <property type="molecule type" value="Genomic_DNA"/>
</dbReference>
<dbReference type="GO" id="GO:0061542">
    <property type="term" value="F:3-demethylubiquinol 3-O-methyltransferase activity"/>
    <property type="evidence" value="ECO:0007669"/>
    <property type="project" value="UniProtKB-UniRule"/>
</dbReference>
<evidence type="ECO:0000313" key="6">
    <source>
        <dbReference type="EMBL" id="CAG9562776.1"/>
    </source>
</evidence>
<dbReference type="Gene3D" id="3.40.50.150">
    <property type="entry name" value="Vaccinia Virus protein VP39"/>
    <property type="match status" value="1"/>
</dbReference>
<comment type="catalytic activity">
    <reaction evidence="5">
        <text>a 3-demethylubiquinone + S-adenosyl-L-methionine = a ubiquinone + S-adenosyl-L-homocysteine</text>
        <dbReference type="Rhea" id="RHEA:81215"/>
        <dbReference type="Rhea" id="RHEA-COMP:9565"/>
        <dbReference type="Rhea" id="RHEA-COMP:19654"/>
        <dbReference type="ChEBI" id="CHEBI:16389"/>
        <dbReference type="ChEBI" id="CHEBI:57856"/>
        <dbReference type="ChEBI" id="CHEBI:59789"/>
        <dbReference type="ChEBI" id="CHEBI:231825"/>
    </reaction>
</comment>
<comment type="cofactor">
    <cofactor evidence="5">
        <name>Mg(2+)</name>
        <dbReference type="ChEBI" id="CHEBI:18420"/>
    </cofactor>
</comment>
<keyword evidence="5" id="KW-0496">Mitochondrion</keyword>
<comment type="function">
    <text evidence="5">O-methyltransferase required for two non-consecutive steps during ubiquinone biosynthesis. Catalyzes the 2 O-methylation of 3,4-dihydroxy-5-(all-trans-polyprenyl)benzoic acid into 4-hydroxy-3-methoxy-5-(all-trans-polyprenyl)benzoic acid. Also catalyzes the last step of ubiquinone biosynthesis by mediating methylation of 3-demethylubiquinone into ubiquinone. Also able to mediate the methylation of 3-demethylubiquinol into ubiquinol.</text>
</comment>
<comment type="subunit">
    <text evidence="5">Component of a multi-subunit COQ enzyme complex.</text>
</comment>
<evidence type="ECO:0000256" key="3">
    <source>
        <dbReference type="ARBA" id="ARBA00022688"/>
    </source>
</evidence>
<keyword evidence="5" id="KW-0472">Membrane</keyword>
<keyword evidence="2 5" id="KW-0808">Transferase</keyword>
<dbReference type="NCBIfam" id="TIGR01983">
    <property type="entry name" value="UbiG"/>
    <property type="match status" value="1"/>
</dbReference>
<feature type="binding site" evidence="5">
    <location>
        <position position="74"/>
    </location>
    <ligand>
        <name>S-adenosyl-L-methionine</name>
        <dbReference type="ChEBI" id="CHEBI:59789"/>
    </ligand>
</feature>
<gene>
    <name evidence="5" type="primary">coq3</name>
    <name evidence="6" type="ORF">DCHRY22_LOCUS4052</name>
</gene>
<dbReference type="EC" id="2.1.1.-" evidence="5"/>
<keyword evidence="3 5" id="KW-0831">Ubiquinone biosynthesis</keyword>
<feature type="binding site" evidence="5">
    <location>
        <position position="149"/>
    </location>
    <ligand>
        <name>Mg(2+)</name>
        <dbReference type="ChEBI" id="CHEBI:18420"/>
    </ligand>
</feature>
<comment type="pathway">
    <text evidence="5">Cofactor biosynthesis; ubiquinone biosynthesis.</text>
</comment>
<dbReference type="OrthoDB" id="3265906at2759"/>
<dbReference type="PANTHER" id="PTHR43464:SF19">
    <property type="entry name" value="UBIQUINONE BIOSYNTHESIS O-METHYLTRANSFERASE, MITOCHONDRIAL"/>
    <property type="match status" value="1"/>
</dbReference>
<comment type="subcellular location">
    <subcellularLocation>
        <location evidence="5">Mitochondrion inner membrane</location>
        <topology evidence="5">Peripheral membrane protein</topology>
        <orientation evidence="5">Matrix side</orientation>
    </subcellularLocation>
</comment>
<accession>A0A8J2VSK6</accession>
<dbReference type="CDD" id="cd02440">
    <property type="entry name" value="AdoMet_MTases"/>
    <property type="match status" value="1"/>
</dbReference>
<dbReference type="GO" id="GO:0031314">
    <property type="term" value="C:extrinsic component of mitochondrial inner membrane"/>
    <property type="evidence" value="ECO:0007669"/>
    <property type="project" value="UniProtKB-UniRule"/>
</dbReference>
<keyword evidence="7" id="KW-1185">Reference proteome</keyword>
<feature type="binding site" evidence="5">
    <location>
        <position position="148"/>
    </location>
    <ligand>
        <name>S-adenosyl-L-methionine</name>
        <dbReference type="ChEBI" id="CHEBI:59789"/>
    </ligand>
</feature>
<evidence type="ECO:0000256" key="1">
    <source>
        <dbReference type="ARBA" id="ARBA00022603"/>
    </source>
</evidence>
<proteinExistence type="inferred from homology"/>
<protein>
    <recommendedName>
        <fullName evidence="5">Ubiquinone biosynthesis O-methyltransferase, mitochondrial</fullName>
    </recommendedName>
    <alternativeName>
        <fullName evidence="5">3-demethylubiquinol 3-O-methyltransferase</fullName>
        <ecNumber evidence="5">2.1.1.64</ecNumber>
    </alternativeName>
    <alternativeName>
        <fullName evidence="5">3-demethylubiquinone 3-O-methyltransferase</fullName>
        <ecNumber evidence="5">2.1.1.-</ecNumber>
    </alternativeName>
    <alternativeName>
        <fullName evidence="5">Polyprenyldihydroxybenzoate methyltransferase</fullName>
        <ecNumber evidence="5">2.1.1.114</ecNumber>
    </alternativeName>
</protein>
<comment type="catalytic activity">
    <reaction evidence="5">
        <text>a 3-demethylubiquinol + S-adenosyl-L-methionine = a ubiquinol + S-adenosyl-L-homocysteine + H(+)</text>
        <dbReference type="Rhea" id="RHEA:44380"/>
        <dbReference type="Rhea" id="RHEA-COMP:9566"/>
        <dbReference type="Rhea" id="RHEA-COMP:10914"/>
        <dbReference type="ChEBI" id="CHEBI:15378"/>
        <dbReference type="ChEBI" id="CHEBI:17976"/>
        <dbReference type="ChEBI" id="CHEBI:57856"/>
        <dbReference type="ChEBI" id="CHEBI:59789"/>
        <dbReference type="ChEBI" id="CHEBI:84422"/>
        <dbReference type="EC" id="2.1.1.64"/>
    </reaction>
</comment>
<keyword evidence="5" id="KW-0999">Mitochondrion inner membrane</keyword>
<feature type="binding site" evidence="5">
    <location>
        <position position="95"/>
    </location>
    <ligand>
        <name>S-adenosyl-L-methionine</name>
        <dbReference type="ChEBI" id="CHEBI:59789"/>
    </ligand>
</feature>
<dbReference type="UniPathway" id="UPA00232"/>
<reference evidence="6" key="1">
    <citation type="submission" date="2021-09" db="EMBL/GenBank/DDBJ databases">
        <authorList>
            <person name="Martin H S."/>
        </authorList>
    </citation>
    <scope>NUCLEOTIDE SEQUENCE</scope>
</reference>
<dbReference type="EC" id="2.1.1.114" evidence="5"/>
<feature type="binding site" evidence="5">
    <location>
        <position position="152"/>
    </location>
    <ligand>
        <name>Mg(2+)</name>
        <dbReference type="ChEBI" id="CHEBI:18420"/>
    </ligand>
</feature>
<dbReference type="SUPFAM" id="SSF53335">
    <property type="entry name" value="S-adenosyl-L-methionine-dependent methyltransferases"/>
    <property type="match status" value="1"/>
</dbReference>
<comment type="caution">
    <text evidence="6">The sequence shown here is derived from an EMBL/GenBank/DDBJ whole genome shotgun (WGS) entry which is preliminary data.</text>
</comment>
<keyword evidence="5" id="KW-0479">Metal-binding</keyword>
<evidence type="ECO:0000256" key="5">
    <source>
        <dbReference type="HAMAP-Rule" id="MF_03190"/>
    </source>
</evidence>
<keyword evidence="1 5" id="KW-0489">Methyltransferase</keyword>
<dbReference type="Proteomes" id="UP000789524">
    <property type="component" value="Unassembled WGS sequence"/>
</dbReference>
<dbReference type="GO" id="GO:0046872">
    <property type="term" value="F:metal ion binding"/>
    <property type="evidence" value="ECO:0007669"/>
    <property type="project" value="UniProtKB-KW"/>
</dbReference>